<feature type="domain" description="SnoaL-like" evidence="1">
    <location>
        <begin position="8"/>
        <end position="108"/>
    </location>
</feature>
<dbReference type="InterPro" id="IPR037401">
    <property type="entry name" value="SnoaL-like"/>
</dbReference>
<proteinExistence type="predicted"/>
<name>A0A643JSR4_9EURY</name>
<evidence type="ECO:0000259" key="1">
    <source>
        <dbReference type="Pfam" id="PF12680"/>
    </source>
</evidence>
<dbReference type="RefSeq" id="WP_151139733.1">
    <property type="nucleotide sequence ID" value="NZ_VZUS01000005.1"/>
</dbReference>
<organism evidence="2">
    <name type="scientific">Haloferax sp. CBA1149</name>
    <dbReference type="NCBI Taxonomy" id="2650753"/>
    <lineage>
        <taxon>Archaea</taxon>
        <taxon>Methanobacteriati</taxon>
        <taxon>Methanobacteriota</taxon>
        <taxon>Stenosarchaea group</taxon>
        <taxon>Halobacteria</taxon>
        <taxon>Halobacteriales</taxon>
        <taxon>Haloferacaceae</taxon>
        <taxon>Haloferax</taxon>
    </lineage>
</organism>
<dbReference type="Pfam" id="PF12680">
    <property type="entry name" value="SnoaL_2"/>
    <property type="match status" value="1"/>
</dbReference>
<sequence length="141" mass="15837">MDSPRVIVEEFFDRMEDDRRNTVGDLFAEDAVITLPGATFEGPTAAYEFLDFLAPRYEWAAKEFDRWIEAGDTVVSIGSLYGVDNDGVEFGDVRYVDVYEVRRGLIERLDIWNDLAADGVVAVEPETSTDSVEADVPSEEE</sequence>
<dbReference type="AlphaFoldDB" id="A0A643JSR4"/>
<gene>
    <name evidence="2" type="ORF">Hfx1149_15990</name>
</gene>
<reference evidence="2" key="1">
    <citation type="submission" date="2019-09" db="EMBL/GenBank/DDBJ databases">
        <title>Genomic analysis of Haloferax sp. CBA1149.</title>
        <authorList>
            <person name="Roh S.W."/>
        </authorList>
    </citation>
    <scope>NUCLEOTIDE SEQUENCE</scope>
    <source>
        <strain evidence="2">CBA1149</strain>
    </source>
</reference>
<dbReference type="EMBL" id="VZUS01000005">
    <property type="protein sequence ID" value="KAB1185022.1"/>
    <property type="molecule type" value="Genomic_DNA"/>
</dbReference>
<comment type="caution">
    <text evidence="2">The sequence shown here is derived from an EMBL/GenBank/DDBJ whole genome shotgun (WGS) entry which is preliminary data.</text>
</comment>
<protein>
    <submittedName>
        <fullName evidence="2">Nuclear transport factor 2 family protein</fullName>
    </submittedName>
</protein>
<dbReference type="InterPro" id="IPR032710">
    <property type="entry name" value="NTF2-like_dom_sf"/>
</dbReference>
<dbReference type="Gene3D" id="3.10.450.50">
    <property type="match status" value="1"/>
</dbReference>
<evidence type="ECO:0000313" key="2">
    <source>
        <dbReference type="EMBL" id="KAB1185022.1"/>
    </source>
</evidence>
<dbReference type="SUPFAM" id="SSF54427">
    <property type="entry name" value="NTF2-like"/>
    <property type="match status" value="1"/>
</dbReference>
<accession>A0A643JSR4</accession>